<dbReference type="InterPro" id="IPR005587">
    <property type="entry name" value="UPF0304_YfbU"/>
</dbReference>
<dbReference type="EMBL" id="JQ245703">
    <property type="protein sequence ID" value="AFF18219.1"/>
    <property type="molecule type" value="Genomic_DNA"/>
</dbReference>
<dbReference type="AlphaFoldDB" id="H9C6L5"/>
<organism evidence="1">
    <name type="scientific">Psychrobacter sp. DAB_AL60</name>
    <dbReference type="NCBI Taxonomy" id="1028419"/>
    <lineage>
        <taxon>Bacteria</taxon>
        <taxon>Pseudomonadati</taxon>
        <taxon>Pseudomonadota</taxon>
        <taxon>Gammaproteobacteria</taxon>
        <taxon>Moraxellales</taxon>
        <taxon>Moraxellaceae</taxon>
        <taxon>Psychrobacter</taxon>
    </lineage>
</organism>
<name>H9C6L5_9GAMM</name>
<dbReference type="SUPFAM" id="SSF116960">
    <property type="entry name" value="YfbU-like"/>
    <property type="match status" value="1"/>
</dbReference>
<evidence type="ECO:0008006" key="2">
    <source>
        <dbReference type="Google" id="ProtNLM"/>
    </source>
</evidence>
<sequence>MNFTDTERVILANQYEILAKLDNEQAYLDLAENLRDGHEWIYDQKISISPIFNKEQSDFVVSILELYEVIQSSFDALSDKGSLTEDRVKFPGFDGNNEGDYKRFFSALVKNQQFAHVNANTNSHMQKISTYKHMLGKWESLGKGYELSLDDIEAIFDR</sequence>
<proteinExistence type="predicted"/>
<dbReference type="Gene3D" id="1.10.3190.10">
    <property type="entry name" value="yfbu gene product, domain 2"/>
    <property type="match status" value="1"/>
</dbReference>
<dbReference type="InterPro" id="IPR023145">
    <property type="entry name" value="YfbU_helix-hairpin_sf"/>
</dbReference>
<protein>
    <recommendedName>
        <fullName evidence="2">YfbU family protein</fullName>
    </recommendedName>
</protein>
<accession>H9C6L5</accession>
<dbReference type="RefSeq" id="WP_015060788.1">
    <property type="nucleotide sequence ID" value="NC_019277.1"/>
</dbReference>
<keyword evidence="1" id="KW-0614">Plasmid</keyword>
<dbReference type="Gene3D" id="1.10.287.680">
    <property type="entry name" value="Helix hairpin bin"/>
    <property type="match status" value="1"/>
</dbReference>
<dbReference type="Pfam" id="PF03887">
    <property type="entry name" value="YfbU"/>
    <property type="match status" value="1"/>
</dbReference>
<dbReference type="NCBIfam" id="NF003936">
    <property type="entry name" value="PRK05445.1"/>
    <property type="match status" value="1"/>
</dbReference>
<geneLocation type="plasmid" evidence="1">
    <name>pP60P1</name>
</geneLocation>
<evidence type="ECO:0000313" key="1">
    <source>
        <dbReference type="EMBL" id="AFF18219.1"/>
    </source>
</evidence>
<dbReference type="InterPro" id="IPR023146">
    <property type="entry name" value="YfbU_alpha-helical_sf"/>
</dbReference>
<reference evidence="1" key="1">
    <citation type="journal article" date="2013" name="Extremophiles">
        <title>Plasmid diversity in arctic strains of Psychrobacter spp.</title>
        <authorList>
            <person name="Dziewit L."/>
            <person name="Cegielski A."/>
            <person name="Romaniuk K."/>
            <person name="Uhrynowski W."/>
            <person name="Szych A."/>
            <person name="Niesiobedzki P."/>
            <person name="Zmuda-Baranowska M.J."/>
            <person name="Zdanowski M.K."/>
            <person name="Bartosik D."/>
        </authorList>
    </citation>
    <scope>NUCLEOTIDE SEQUENCE</scope>
    <source>
        <strain evidence="1">DAB_AL60</strain>
        <plasmid evidence="1">pP60P1</plasmid>
    </source>
</reference>